<evidence type="ECO:0000313" key="2">
    <source>
        <dbReference type="EMBL" id="MDR6530304.1"/>
    </source>
</evidence>
<sequence length="75" mass="8288">MPSTVIKAWAYAPERQVLTVTFVSGCVYDYADVPAEVAEGFRLAFAKGQYFNRVIRDRFRATPALGAGSSPTSRR</sequence>
<dbReference type="PROSITE" id="PS51257">
    <property type="entry name" value="PROKAR_LIPOPROTEIN"/>
    <property type="match status" value="1"/>
</dbReference>
<evidence type="ECO:0000259" key="1">
    <source>
        <dbReference type="Pfam" id="PF13619"/>
    </source>
</evidence>
<name>A0ABU1MVU1_9CAUL</name>
<accession>A0ABU1MVU1</accession>
<organism evidence="2 3">
    <name type="scientific">Caulobacter rhizosphaerae</name>
    <dbReference type="NCBI Taxonomy" id="2010972"/>
    <lineage>
        <taxon>Bacteria</taxon>
        <taxon>Pseudomonadati</taxon>
        <taxon>Pseudomonadota</taxon>
        <taxon>Alphaproteobacteria</taxon>
        <taxon>Caulobacterales</taxon>
        <taxon>Caulobacteraceae</taxon>
        <taxon>Caulobacter</taxon>
    </lineage>
</organism>
<dbReference type="EMBL" id="JAVDRL010000003">
    <property type="protein sequence ID" value="MDR6530304.1"/>
    <property type="molecule type" value="Genomic_DNA"/>
</dbReference>
<dbReference type="Proteomes" id="UP001262754">
    <property type="component" value="Unassembled WGS sequence"/>
</dbReference>
<dbReference type="InterPro" id="IPR025309">
    <property type="entry name" value="KTSC_dom"/>
</dbReference>
<reference evidence="2 3" key="1">
    <citation type="submission" date="2023-07" db="EMBL/GenBank/DDBJ databases">
        <title>Sorghum-associated microbial communities from plants grown in Nebraska, USA.</title>
        <authorList>
            <person name="Schachtman D."/>
        </authorList>
    </citation>
    <scope>NUCLEOTIDE SEQUENCE [LARGE SCALE GENOMIC DNA]</scope>
    <source>
        <strain evidence="2 3">DS2154</strain>
    </source>
</reference>
<evidence type="ECO:0000313" key="3">
    <source>
        <dbReference type="Proteomes" id="UP001262754"/>
    </source>
</evidence>
<protein>
    <recommendedName>
        <fullName evidence="1">KTSC domain-containing protein</fullName>
    </recommendedName>
</protein>
<proteinExistence type="predicted"/>
<dbReference type="RefSeq" id="WP_310029807.1">
    <property type="nucleotide sequence ID" value="NZ_JAVDRL010000003.1"/>
</dbReference>
<dbReference type="Pfam" id="PF13619">
    <property type="entry name" value="KTSC"/>
    <property type="match status" value="1"/>
</dbReference>
<gene>
    <name evidence="2" type="ORF">J2800_001040</name>
</gene>
<keyword evidence="3" id="KW-1185">Reference proteome</keyword>
<feature type="domain" description="KTSC" evidence="1">
    <location>
        <begin position="3"/>
        <end position="59"/>
    </location>
</feature>
<comment type="caution">
    <text evidence="2">The sequence shown here is derived from an EMBL/GenBank/DDBJ whole genome shotgun (WGS) entry which is preliminary data.</text>
</comment>